<dbReference type="InterPro" id="IPR036928">
    <property type="entry name" value="AS_sf"/>
</dbReference>
<dbReference type="PANTHER" id="PTHR11895:SF170">
    <property type="entry name" value="AMIDASE"/>
    <property type="match status" value="1"/>
</dbReference>
<dbReference type="Gene3D" id="3.90.1300.10">
    <property type="entry name" value="Amidase signature (AS) domain"/>
    <property type="match status" value="1"/>
</dbReference>
<reference evidence="2 3" key="1">
    <citation type="submission" date="2023-01" db="EMBL/GenBank/DDBJ databases">
        <title>Analysis of 21 Apiospora genomes using comparative genomics revels a genus with tremendous synthesis potential of carbohydrate active enzymes and secondary metabolites.</title>
        <authorList>
            <person name="Sorensen T."/>
        </authorList>
    </citation>
    <scope>NUCLEOTIDE SEQUENCE [LARGE SCALE GENOMIC DNA]</scope>
    <source>
        <strain evidence="2 3">CBS 135458</strain>
    </source>
</reference>
<evidence type="ECO:0000313" key="2">
    <source>
        <dbReference type="EMBL" id="KAK8048366.1"/>
    </source>
</evidence>
<evidence type="ECO:0000313" key="3">
    <source>
        <dbReference type="Proteomes" id="UP001480595"/>
    </source>
</evidence>
<dbReference type="RefSeq" id="XP_066710615.1">
    <property type="nucleotide sequence ID" value="XM_066861505.1"/>
</dbReference>
<dbReference type="PANTHER" id="PTHR11895">
    <property type="entry name" value="TRANSAMIDASE"/>
    <property type="match status" value="1"/>
</dbReference>
<dbReference type="GeneID" id="92094568"/>
<dbReference type="SUPFAM" id="SSF75304">
    <property type="entry name" value="Amidase signature (AS) enzymes"/>
    <property type="match status" value="1"/>
</dbReference>
<gene>
    <name evidence="2" type="ORF">PG994_010096</name>
</gene>
<dbReference type="Proteomes" id="UP001480595">
    <property type="component" value="Unassembled WGS sequence"/>
</dbReference>
<accession>A0ABR1TR55</accession>
<dbReference type="InterPro" id="IPR000120">
    <property type="entry name" value="Amidase"/>
</dbReference>
<evidence type="ECO:0000259" key="1">
    <source>
        <dbReference type="Pfam" id="PF01425"/>
    </source>
</evidence>
<dbReference type="InterPro" id="IPR023631">
    <property type="entry name" value="Amidase_dom"/>
</dbReference>
<feature type="domain" description="Amidase" evidence="1">
    <location>
        <begin position="95"/>
        <end position="347"/>
    </location>
</feature>
<dbReference type="Pfam" id="PF01425">
    <property type="entry name" value="Amidase"/>
    <property type="match status" value="1"/>
</dbReference>
<name>A0ABR1TR55_9PEZI</name>
<organism evidence="2 3">
    <name type="scientific">Apiospora phragmitis</name>
    <dbReference type="NCBI Taxonomy" id="2905665"/>
    <lineage>
        <taxon>Eukaryota</taxon>
        <taxon>Fungi</taxon>
        <taxon>Dikarya</taxon>
        <taxon>Ascomycota</taxon>
        <taxon>Pezizomycotina</taxon>
        <taxon>Sordariomycetes</taxon>
        <taxon>Xylariomycetidae</taxon>
        <taxon>Amphisphaeriales</taxon>
        <taxon>Apiosporaceae</taxon>
        <taxon>Apiospora</taxon>
    </lineage>
</organism>
<dbReference type="EMBL" id="JAQQWL010000011">
    <property type="protein sequence ID" value="KAK8048366.1"/>
    <property type="molecule type" value="Genomic_DNA"/>
</dbReference>
<sequence>MSVFFKEVGEANPVKKGDAEDLLKDLGVKIDPKDSDDYHQLLAAVHDCAEQLLELPDYQPVADLKKYPRENLHVPAESEQVYGHAWAHKFLIKGEQSSTLLAGKSVCLKDCIAVAGVPQLYGSDAFPAWTPSTDATVVTRVLDAGADIHGTAVCESFCNSTSSFTSAQGTIENPYKEGYSAGGSTSGGAALVAGGVMDLAIGTDQGGSIRVPSSLCGCVGIKPTHGLVPYTGVTSGDAVDDHVGPLARTVLEAAACLDAIAGYDDIDDRSLGSAAHGSFKFLESIQSVDTSPLPLSGLRIGLLAEGFDQPVVQRRVKDTVLAAAKKFEQLDATVEEVSVPEHLEGPLIWTIQQRISGAAGVLARPMGEEGFLSPNSSRPGYHGLPIILTNCSLDQEYRDKRHLSG</sequence>
<proteinExistence type="predicted"/>
<comment type="caution">
    <text evidence="2">The sequence shown here is derived from an EMBL/GenBank/DDBJ whole genome shotgun (WGS) entry which is preliminary data.</text>
</comment>
<keyword evidence="3" id="KW-1185">Reference proteome</keyword>
<protein>
    <submittedName>
        <fullName evidence="2">Amidase signature domain-containing protein</fullName>
    </submittedName>
</protein>